<accession>A0A8X8XZM9</accession>
<gene>
    <name evidence="9" type="ORF">SASPL_118398</name>
</gene>
<evidence type="ECO:0000256" key="1">
    <source>
        <dbReference type="ARBA" id="ARBA00006787"/>
    </source>
</evidence>
<dbReference type="InterPro" id="IPR004294">
    <property type="entry name" value="Carotenoid_Oase"/>
</dbReference>
<sequence length="260" mass="29508">MAYTNHTFCRMIHGMRIKNGKATYVSRFVKTSRLKQEEYFGGSKFMKVTNTALVYHHGKLLALHEGDKPYAIKVLEDGDLQTIGMMDYDKRLSHSFTAHPKVDPFTANAWEEGDEVVLITCRLHNLDLDMVNGVVKEKLENFTNELYEKRFNLKNGLASLKKLSESSVDFPRIKLYEAEPEIGKEKIEVGGNVSGLFDLGPGTASEEDDGYLILFVHDENTGSSFCSIDFLFAETLFENTAICRCRLEFEVTIRATDYSD</sequence>
<evidence type="ECO:0000256" key="6">
    <source>
        <dbReference type="ARBA" id="ARBA00039084"/>
    </source>
</evidence>
<keyword evidence="2 8" id="KW-0479">Metal-binding</keyword>
<comment type="cofactor">
    <cofactor evidence="8">
        <name>Fe(2+)</name>
        <dbReference type="ChEBI" id="CHEBI:29033"/>
    </cofactor>
    <text evidence="8">Binds 1 Fe(2+) ion per subunit.</text>
</comment>
<evidence type="ECO:0000313" key="9">
    <source>
        <dbReference type="EMBL" id="KAG6421839.1"/>
    </source>
</evidence>
<dbReference type="EMBL" id="PNBA02000006">
    <property type="protein sequence ID" value="KAG6421839.1"/>
    <property type="molecule type" value="Genomic_DNA"/>
</dbReference>
<evidence type="ECO:0000256" key="3">
    <source>
        <dbReference type="ARBA" id="ARBA00022964"/>
    </source>
</evidence>
<comment type="caution">
    <text evidence="9">The sequence shown here is derived from an EMBL/GenBank/DDBJ whole genome shotgun (WGS) entry which is preliminary data.</text>
</comment>
<reference evidence="9" key="2">
    <citation type="submission" date="2020-08" db="EMBL/GenBank/DDBJ databases">
        <title>Plant Genome Project.</title>
        <authorList>
            <person name="Zhang R.-G."/>
        </authorList>
    </citation>
    <scope>NUCLEOTIDE SEQUENCE</scope>
    <source>
        <strain evidence="9">Huo1</strain>
        <tissue evidence="9">Leaf</tissue>
    </source>
</reference>
<dbReference type="GO" id="GO:0046872">
    <property type="term" value="F:metal ion binding"/>
    <property type="evidence" value="ECO:0007669"/>
    <property type="project" value="UniProtKB-KW"/>
</dbReference>
<dbReference type="AlphaFoldDB" id="A0A8X8XZM9"/>
<name>A0A8X8XZM9_SALSN</name>
<dbReference type="GO" id="GO:0016121">
    <property type="term" value="P:carotene catabolic process"/>
    <property type="evidence" value="ECO:0007669"/>
    <property type="project" value="TreeGrafter"/>
</dbReference>
<feature type="binding site" evidence="8">
    <location>
        <position position="99"/>
    </location>
    <ligand>
        <name>Fe cation</name>
        <dbReference type="ChEBI" id="CHEBI:24875"/>
        <note>catalytic</note>
    </ligand>
</feature>
<evidence type="ECO:0000256" key="8">
    <source>
        <dbReference type="PIRSR" id="PIRSR604294-1"/>
    </source>
</evidence>
<dbReference type="GO" id="GO:0010436">
    <property type="term" value="F:carotenoid dioxygenase activity"/>
    <property type="evidence" value="ECO:0007669"/>
    <property type="project" value="TreeGrafter"/>
</dbReference>
<dbReference type="Pfam" id="PF03055">
    <property type="entry name" value="RPE65"/>
    <property type="match status" value="1"/>
</dbReference>
<evidence type="ECO:0000256" key="4">
    <source>
        <dbReference type="ARBA" id="ARBA00023002"/>
    </source>
</evidence>
<protein>
    <recommendedName>
        <fullName evidence="6">carotenoid 9,10-dioxygenase</fullName>
        <ecNumber evidence="6">1.14.99.n4</ecNumber>
    </recommendedName>
</protein>
<organism evidence="9">
    <name type="scientific">Salvia splendens</name>
    <name type="common">Scarlet sage</name>
    <dbReference type="NCBI Taxonomy" id="180675"/>
    <lineage>
        <taxon>Eukaryota</taxon>
        <taxon>Viridiplantae</taxon>
        <taxon>Streptophyta</taxon>
        <taxon>Embryophyta</taxon>
        <taxon>Tracheophyta</taxon>
        <taxon>Spermatophyta</taxon>
        <taxon>Magnoliopsida</taxon>
        <taxon>eudicotyledons</taxon>
        <taxon>Gunneridae</taxon>
        <taxon>Pentapetalae</taxon>
        <taxon>asterids</taxon>
        <taxon>lamiids</taxon>
        <taxon>Lamiales</taxon>
        <taxon>Lamiaceae</taxon>
        <taxon>Nepetoideae</taxon>
        <taxon>Mentheae</taxon>
        <taxon>Salviinae</taxon>
        <taxon>Salvia</taxon>
        <taxon>Salvia subgen. Calosphace</taxon>
        <taxon>core Calosphace</taxon>
    </lineage>
</organism>
<comment type="catalytic activity">
    <reaction evidence="7">
        <text>all-trans-zeaxanthin + 2 O2 = 4,9-dimethyldodeca-2,4,6,8,10-pentaenedial + 2 (3R)-hydroxy-beta-ionone</text>
        <dbReference type="Rhea" id="RHEA:26393"/>
        <dbReference type="ChEBI" id="CHEBI:15379"/>
        <dbReference type="ChEBI" id="CHEBI:27547"/>
        <dbReference type="ChEBI" id="CHEBI:53171"/>
        <dbReference type="ChEBI" id="CHEBI:53173"/>
        <dbReference type="EC" id="1.14.99.n4"/>
    </reaction>
</comment>
<comment type="similarity">
    <text evidence="1">Belongs to the carotenoid oxygenase family.</text>
</comment>
<dbReference type="PANTHER" id="PTHR10543">
    <property type="entry name" value="BETA-CAROTENE DIOXYGENASE"/>
    <property type="match status" value="1"/>
</dbReference>
<evidence type="ECO:0000313" key="10">
    <source>
        <dbReference type="Proteomes" id="UP000298416"/>
    </source>
</evidence>
<evidence type="ECO:0000256" key="7">
    <source>
        <dbReference type="ARBA" id="ARBA00048709"/>
    </source>
</evidence>
<keyword evidence="4" id="KW-0560">Oxidoreductase</keyword>
<keyword evidence="3" id="KW-0223">Dioxygenase</keyword>
<keyword evidence="10" id="KW-1185">Reference proteome</keyword>
<reference evidence="9" key="1">
    <citation type="submission" date="2018-01" db="EMBL/GenBank/DDBJ databases">
        <authorList>
            <person name="Mao J.F."/>
        </authorList>
    </citation>
    <scope>NUCLEOTIDE SEQUENCE</scope>
    <source>
        <strain evidence="9">Huo1</strain>
        <tissue evidence="9">Leaf</tissue>
    </source>
</reference>
<dbReference type="EC" id="1.14.99.n4" evidence="6"/>
<keyword evidence="5 8" id="KW-0408">Iron</keyword>
<proteinExistence type="inferred from homology"/>
<evidence type="ECO:0000256" key="2">
    <source>
        <dbReference type="ARBA" id="ARBA00022723"/>
    </source>
</evidence>
<evidence type="ECO:0000256" key="5">
    <source>
        <dbReference type="ARBA" id="ARBA00023004"/>
    </source>
</evidence>
<dbReference type="PANTHER" id="PTHR10543:SF89">
    <property type="entry name" value="CAROTENOID 9,10(9',10')-CLEAVAGE DIOXYGENASE 1"/>
    <property type="match status" value="1"/>
</dbReference>
<dbReference type="Proteomes" id="UP000298416">
    <property type="component" value="Unassembled WGS sequence"/>
</dbReference>
<dbReference type="GO" id="GO:0009570">
    <property type="term" value="C:chloroplast stroma"/>
    <property type="evidence" value="ECO:0007669"/>
    <property type="project" value="TreeGrafter"/>
</dbReference>